<sequence length="60" mass="6835">MKSFLISMCTTLAILYLDSLVGLQVTFDIIVKIIAIFVLAIFAFYIAFSIYDKVHENDKN</sequence>
<organism evidence="2 3">
    <name type="scientific">Xylocopilactobacillus apis</name>
    <dbReference type="NCBI Taxonomy" id="2932183"/>
    <lineage>
        <taxon>Bacteria</taxon>
        <taxon>Bacillati</taxon>
        <taxon>Bacillota</taxon>
        <taxon>Bacilli</taxon>
        <taxon>Lactobacillales</taxon>
        <taxon>Lactobacillaceae</taxon>
        <taxon>Xylocopilactobacillus</taxon>
    </lineage>
</organism>
<keyword evidence="1" id="KW-0472">Membrane</keyword>
<feature type="transmembrane region" description="Helical" evidence="1">
    <location>
        <begin position="29"/>
        <end position="51"/>
    </location>
</feature>
<evidence type="ECO:0000313" key="3">
    <source>
        <dbReference type="Proteomes" id="UP001321804"/>
    </source>
</evidence>
<dbReference type="KEGG" id="xak:KIMC2_14710"/>
<dbReference type="EMBL" id="AP026801">
    <property type="protein sequence ID" value="BDR56909.1"/>
    <property type="molecule type" value="Genomic_DNA"/>
</dbReference>
<reference evidence="2 3" key="1">
    <citation type="journal article" date="2023" name="Microbiol. Spectr.">
        <title>Symbiosis of Carpenter Bees with Uncharacterized Lactic Acid Bacteria Showing NAD Auxotrophy.</title>
        <authorList>
            <person name="Kawasaki S."/>
            <person name="Ozawa K."/>
            <person name="Mori T."/>
            <person name="Yamamoto A."/>
            <person name="Ito M."/>
            <person name="Ohkuma M."/>
            <person name="Sakamoto M."/>
            <person name="Matsutani M."/>
        </authorList>
    </citation>
    <scope>NUCLEOTIDE SEQUENCE [LARGE SCALE GENOMIC DNA]</scope>
    <source>
        <strain evidence="2 3">KimC2</strain>
    </source>
</reference>
<keyword evidence="3" id="KW-1185">Reference proteome</keyword>
<proteinExistence type="predicted"/>
<protein>
    <submittedName>
        <fullName evidence="2">Uncharacterized protein</fullName>
    </submittedName>
</protein>
<dbReference type="Proteomes" id="UP001321804">
    <property type="component" value="Chromosome"/>
</dbReference>
<gene>
    <name evidence="2" type="ORF">KIMC2_14710</name>
</gene>
<name>A0AAU9CSF0_9LACO</name>
<dbReference type="AlphaFoldDB" id="A0AAU9CSF0"/>
<evidence type="ECO:0000256" key="1">
    <source>
        <dbReference type="SAM" id="Phobius"/>
    </source>
</evidence>
<evidence type="ECO:0000313" key="2">
    <source>
        <dbReference type="EMBL" id="BDR56909.1"/>
    </source>
</evidence>
<keyword evidence="1" id="KW-0812">Transmembrane</keyword>
<accession>A0AAU9CSF0</accession>
<keyword evidence="1" id="KW-1133">Transmembrane helix</keyword>